<evidence type="ECO:0000313" key="7">
    <source>
        <dbReference type="EMBL" id="KAJ55928.1"/>
    </source>
</evidence>
<evidence type="ECO:0000256" key="5">
    <source>
        <dbReference type="SAM" id="Phobius"/>
    </source>
</evidence>
<keyword evidence="3 5" id="KW-1133">Transmembrane helix</keyword>
<organism evidence="7 8">
    <name type="scientific">Actibacterium mucosum KCTC 23349</name>
    <dbReference type="NCBI Taxonomy" id="1454373"/>
    <lineage>
        <taxon>Bacteria</taxon>
        <taxon>Pseudomonadati</taxon>
        <taxon>Pseudomonadota</taxon>
        <taxon>Alphaproteobacteria</taxon>
        <taxon>Rhodobacterales</taxon>
        <taxon>Roseobacteraceae</taxon>
        <taxon>Actibacterium</taxon>
    </lineage>
</organism>
<feature type="domain" description="Lipopolysaccharide assembly protein A" evidence="6">
    <location>
        <begin position="24"/>
        <end position="95"/>
    </location>
</feature>
<dbReference type="STRING" id="1454373.ACMU_09180"/>
<evidence type="ECO:0000313" key="8">
    <source>
        <dbReference type="Proteomes" id="UP000026249"/>
    </source>
</evidence>
<dbReference type="AlphaFoldDB" id="A0A037ZIL6"/>
<evidence type="ECO:0000256" key="2">
    <source>
        <dbReference type="ARBA" id="ARBA00022692"/>
    </source>
</evidence>
<evidence type="ECO:0000256" key="3">
    <source>
        <dbReference type="ARBA" id="ARBA00022989"/>
    </source>
</evidence>
<keyword evidence="7" id="KW-0413">Isomerase</keyword>
<accession>A0A037ZIL6</accession>
<dbReference type="GO" id="GO:0016853">
    <property type="term" value="F:isomerase activity"/>
    <property type="evidence" value="ECO:0007669"/>
    <property type="project" value="UniProtKB-KW"/>
</dbReference>
<evidence type="ECO:0000256" key="4">
    <source>
        <dbReference type="ARBA" id="ARBA00023136"/>
    </source>
</evidence>
<dbReference type="GO" id="GO:0005886">
    <property type="term" value="C:plasma membrane"/>
    <property type="evidence" value="ECO:0007669"/>
    <property type="project" value="InterPro"/>
</dbReference>
<reference evidence="7 8" key="1">
    <citation type="submission" date="2014-03" db="EMBL/GenBank/DDBJ databases">
        <title>Draft Genome Sequence of Actibacterium mucosum KCTC 23349, a Marine Alphaproteobacterium with Complex Ionic Requirements Isolated from Mediterranean Seawater at Malvarrosa Beach, Valencia, Spain.</title>
        <authorList>
            <person name="Arahal D.R."/>
            <person name="Shao Z."/>
            <person name="Lai Q."/>
            <person name="Pujalte M.J."/>
        </authorList>
    </citation>
    <scope>NUCLEOTIDE SEQUENCE [LARGE SCALE GENOMIC DNA]</scope>
    <source>
        <strain evidence="7 8">KCTC 23349</strain>
    </source>
</reference>
<comment type="caution">
    <text evidence="7">The sequence shown here is derived from an EMBL/GenBank/DDBJ whole genome shotgun (WGS) entry which is preliminary data.</text>
</comment>
<name>A0A037ZIL6_9RHOB</name>
<keyword evidence="8" id="KW-1185">Reference proteome</keyword>
<keyword evidence="1" id="KW-1003">Cell membrane</keyword>
<dbReference type="Pfam" id="PF06305">
    <property type="entry name" value="LapA_dom"/>
    <property type="match status" value="1"/>
</dbReference>
<sequence>MFRYLRYLIWGLLALVLVVVALANRGPVTLNLLPAEMATFAGFNLSLQLPLFLVVLAAVVVGLLVGFGWEGLREMRIRGQRNRAQRDAASLKREVDRLKGSPKQADDVLALLEDGGKAG</sequence>
<dbReference type="Proteomes" id="UP000026249">
    <property type="component" value="Unassembled WGS sequence"/>
</dbReference>
<dbReference type="OrthoDB" id="7689797at2"/>
<feature type="transmembrane region" description="Helical" evidence="5">
    <location>
        <begin position="47"/>
        <end position="69"/>
    </location>
</feature>
<proteinExistence type="predicted"/>
<gene>
    <name evidence="7" type="ORF">ACMU_09180</name>
</gene>
<evidence type="ECO:0000259" key="6">
    <source>
        <dbReference type="Pfam" id="PF06305"/>
    </source>
</evidence>
<protein>
    <submittedName>
        <fullName evidence="7">Phosphoribosylanthranilate isomerase</fullName>
    </submittedName>
</protein>
<dbReference type="InterPro" id="IPR010445">
    <property type="entry name" value="LapA_dom"/>
</dbReference>
<keyword evidence="2 5" id="KW-0812">Transmembrane</keyword>
<dbReference type="RefSeq" id="WP_035257995.1">
    <property type="nucleotide sequence ID" value="NZ_JFKE01000003.1"/>
</dbReference>
<dbReference type="EMBL" id="JFKE01000003">
    <property type="protein sequence ID" value="KAJ55928.1"/>
    <property type="molecule type" value="Genomic_DNA"/>
</dbReference>
<keyword evidence="4 5" id="KW-0472">Membrane</keyword>
<evidence type="ECO:0000256" key="1">
    <source>
        <dbReference type="ARBA" id="ARBA00022475"/>
    </source>
</evidence>